<keyword evidence="2" id="KW-1185">Reference proteome</keyword>
<comment type="caution">
    <text evidence="1">The sequence shown here is derived from an EMBL/GenBank/DDBJ whole genome shotgun (WGS) entry which is preliminary data.</text>
</comment>
<dbReference type="PANTHER" id="PTHR24148:SF64">
    <property type="entry name" value="HETEROKARYON INCOMPATIBILITY DOMAIN-CONTAINING PROTEIN"/>
    <property type="match status" value="1"/>
</dbReference>
<proteinExistence type="predicted"/>
<dbReference type="GeneID" id="85447404"/>
<evidence type="ECO:0000313" key="1">
    <source>
        <dbReference type="EMBL" id="KAK1598341.1"/>
    </source>
</evidence>
<organism evidence="1 2">
    <name type="scientific">Colletotrichum navitas</name>
    <dbReference type="NCBI Taxonomy" id="681940"/>
    <lineage>
        <taxon>Eukaryota</taxon>
        <taxon>Fungi</taxon>
        <taxon>Dikarya</taxon>
        <taxon>Ascomycota</taxon>
        <taxon>Pezizomycotina</taxon>
        <taxon>Sordariomycetes</taxon>
        <taxon>Hypocreomycetidae</taxon>
        <taxon>Glomerellales</taxon>
        <taxon>Glomerellaceae</taxon>
        <taxon>Colletotrichum</taxon>
        <taxon>Colletotrichum graminicola species complex</taxon>
    </lineage>
</organism>
<reference evidence="1" key="1">
    <citation type="submission" date="2021-06" db="EMBL/GenBank/DDBJ databases">
        <title>Comparative genomics, transcriptomics and evolutionary studies reveal genomic signatures of adaptation to plant cell wall in hemibiotrophic fungi.</title>
        <authorList>
            <consortium name="DOE Joint Genome Institute"/>
            <person name="Baroncelli R."/>
            <person name="Diaz J.F."/>
            <person name="Benocci T."/>
            <person name="Peng M."/>
            <person name="Battaglia E."/>
            <person name="Haridas S."/>
            <person name="Andreopoulos W."/>
            <person name="Labutti K."/>
            <person name="Pangilinan J."/>
            <person name="Floch G.L."/>
            <person name="Makela M.R."/>
            <person name="Henrissat B."/>
            <person name="Grigoriev I.V."/>
            <person name="Crouch J.A."/>
            <person name="De Vries R.P."/>
            <person name="Sukno S.A."/>
            <person name="Thon M.R."/>
        </authorList>
    </citation>
    <scope>NUCLEOTIDE SEQUENCE</scope>
    <source>
        <strain evidence="1">CBS 125086</strain>
    </source>
</reference>
<dbReference type="Proteomes" id="UP001230504">
    <property type="component" value="Unassembled WGS sequence"/>
</dbReference>
<evidence type="ECO:0000313" key="2">
    <source>
        <dbReference type="Proteomes" id="UP001230504"/>
    </source>
</evidence>
<dbReference type="AlphaFoldDB" id="A0AAD8VAW9"/>
<name>A0AAD8VAW9_9PEZI</name>
<dbReference type="RefSeq" id="XP_060419046.1">
    <property type="nucleotide sequence ID" value="XM_060563164.1"/>
</dbReference>
<dbReference type="Pfam" id="PF26639">
    <property type="entry name" value="Het-6_barrel"/>
    <property type="match status" value="1"/>
</dbReference>
<dbReference type="PANTHER" id="PTHR24148">
    <property type="entry name" value="ANKYRIN REPEAT DOMAIN-CONTAINING PROTEIN 39 HOMOLOG-RELATED"/>
    <property type="match status" value="1"/>
</dbReference>
<protein>
    <submittedName>
        <fullName evidence="1">Uncharacterized protein</fullName>
    </submittedName>
</protein>
<sequence length="296" mass="33029">MTFIATTSLPVQECYLRFAKAREAQPRRAVKRRLPGLPSWVPDLRLQEAETLPAYTFRYGKFSGGGAEAGTIQVIDDKVLRCSGIVVDMVKDRGVFMFDLPLPPKSARIPHPLDKMNTLTARHVLKHLDYYRACVRLASPSGSENVRDLAPERLASLWKALTCERAQLSDRIDVDLSEQFEAMVTGMDTWFTSEDPGEAEKARLNVIATGLSIERSILGFGVLRRLCLTAESRLCMSPNEARVGDVICVLLGFEVPFVIRPTRRGMYELIGDAHVSGIMDSEVLSGKQDRVDIMLE</sequence>
<accession>A0AAD8VAW9</accession>
<dbReference type="EMBL" id="JAHLJV010000005">
    <property type="protein sequence ID" value="KAK1598341.1"/>
    <property type="molecule type" value="Genomic_DNA"/>
</dbReference>
<gene>
    <name evidence="1" type="ORF">LY79DRAFT_666096</name>
</gene>
<dbReference type="InterPro" id="IPR052895">
    <property type="entry name" value="HetReg/Transcr_Mod"/>
</dbReference>